<name>A0AAV9R6F0_9TELE</name>
<sequence length="87" mass="9726">PLLKCMQRSSTWCHSCLGLRGSDGEMSCTTDSLALNLGTQLQCHVFSSLFEGDEEKKGRKNPPSRDWMKRESPEAICLELRGSSLLH</sequence>
<keyword evidence="2" id="KW-1185">Reference proteome</keyword>
<comment type="caution">
    <text evidence="1">The sequence shown here is derived from an EMBL/GenBank/DDBJ whole genome shotgun (WGS) entry which is preliminary data.</text>
</comment>
<gene>
    <name evidence="1" type="ORF">CRENBAI_016385</name>
</gene>
<dbReference type="EMBL" id="JAHHUM010002341">
    <property type="protein sequence ID" value="KAK5604491.1"/>
    <property type="molecule type" value="Genomic_DNA"/>
</dbReference>
<feature type="non-terminal residue" evidence="1">
    <location>
        <position position="1"/>
    </location>
</feature>
<organism evidence="1 2">
    <name type="scientific">Crenichthys baileyi</name>
    <name type="common">White River springfish</name>
    <dbReference type="NCBI Taxonomy" id="28760"/>
    <lineage>
        <taxon>Eukaryota</taxon>
        <taxon>Metazoa</taxon>
        <taxon>Chordata</taxon>
        <taxon>Craniata</taxon>
        <taxon>Vertebrata</taxon>
        <taxon>Euteleostomi</taxon>
        <taxon>Actinopterygii</taxon>
        <taxon>Neopterygii</taxon>
        <taxon>Teleostei</taxon>
        <taxon>Neoteleostei</taxon>
        <taxon>Acanthomorphata</taxon>
        <taxon>Ovalentaria</taxon>
        <taxon>Atherinomorphae</taxon>
        <taxon>Cyprinodontiformes</taxon>
        <taxon>Goodeidae</taxon>
        <taxon>Crenichthys</taxon>
    </lineage>
</organism>
<proteinExistence type="predicted"/>
<dbReference type="Proteomes" id="UP001311232">
    <property type="component" value="Unassembled WGS sequence"/>
</dbReference>
<dbReference type="AlphaFoldDB" id="A0AAV9R6F0"/>
<evidence type="ECO:0000313" key="2">
    <source>
        <dbReference type="Proteomes" id="UP001311232"/>
    </source>
</evidence>
<protein>
    <submittedName>
        <fullName evidence="1">Uncharacterized protein</fullName>
    </submittedName>
</protein>
<accession>A0AAV9R6F0</accession>
<reference evidence="1 2" key="1">
    <citation type="submission" date="2021-06" db="EMBL/GenBank/DDBJ databases">
        <authorList>
            <person name="Palmer J.M."/>
        </authorList>
    </citation>
    <scope>NUCLEOTIDE SEQUENCE [LARGE SCALE GENOMIC DNA]</scope>
    <source>
        <strain evidence="1 2">MEX-2019</strain>
        <tissue evidence="1">Muscle</tissue>
    </source>
</reference>
<evidence type="ECO:0000313" key="1">
    <source>
        <dbReference type="EMBL" id="KAK5604491.1"/>
    </source>
</evidence>